<feature type="transmembrane region" description="Helical" evidence="1">
    <location>
        <begin position="117"/>
        <end position="135"/>
    </location>
</feature>
<evidence type="ECO:0000313" key="3">
    <source>
        <dbReference type="Proteomes" id="UP000030680"/>
    </source>
</evidence>
<gene>
    <name evidence="2" type="ORF">Gasu_24400</name>
</gene>
<dbReference type="KEGG" id="gsl:Gasu_24400"/>
<accession>M2Y2X6</accession>
<reference evidence="3" key="1">
    <citation type="journal article" date="2013" name="Science">
        <title>Gene transfer from bacteria and archaea facilitated evolution of an extremophilic eukaryote.</title>
        <authorList>
            <person name="Schonknecht G."/>
            <person name="Chen W.H."/>
            <person name="Ternes C.M."/>
            <person name="Barbier G.G."/>
            <person name="Shrestha R.P."/>
            <person name="Stanke M."/>
            <person name="Brautigam A."/>
            <person name="Baker B.J."/>
            <person name="Banfield J.F."/>
            <person name="Garavito R.M."/>
            <person name="Carr K."/>
            <person name="Wilkerson C."/>
            <person name="Rensing S.A."/>
            <person name="Gagneul D."/>
            <person name="Dickenson N.E."/>
            <person name="Oesterhelt C."/>
            <person name="Lercher M.J."/>
            <person name="Weber A.P."/>
        </authorList>
    </citation>
    <scope>NUCLEOTIDE SEQUENCE [LARGE SCALE GENOMIC DNA]</scope>
    <source>
        <strain evidence="3">074W</strain>
    </source>
</reference>
<dbReference type="AlphaFoldDB" id="M2Y2X6"/>
<proteinExistence type="predicted"/>
<dbReference type="RefSeq" id="XP_005706813.1">
    <property type="nucleotide sequence ID" value="XM_005706756.1"/>
</dbReference>
<dbReference type="Proteomes" id="UP000030680">
    <property type="component" value="Unassembled WGS sequence"/>
</dbReference>
<dbReference type="Gramene" id="EME30293">
    <property type="protein sequence ID" value="EME30293"/>
    <property type="gene ID" value="Gasu_24400"/>
</dbReference>
<dbReference type="GeneID" id="17089030"/>
<evidence type="ECO:0000313" key="2">
    <source>
        <dbReference type="EMBL" id="EME30293.1"/>
    </source>
</evidence>
<name>M2Y2X6_GALSU</name>
<keyword evidence="1" id="KW-0812">Transmembrane</keyword>
<keyword evidence="1" id="KW-1133">Transmembrane helix</keyword>
<keyword evidence="3" id="KW-1185">Reference proteome</keyword>
<organism evidence="2 3">
    <name type="scientific">Galdieria sulphuraria</name>
    <name type="common">Red alga</name>
    <dbReference type="NCBI Taxonomy" id="130081"/>
    <lineage>
        <taxon>Eukaryota</taxon>
        <taxon>Rhodophyta</taxon>
        <taxon>Bangiophyceae</taxon>
        <taxon>Galdieriales</taxon>
        <taxon>Galdieriaceae</taxon>
        <taxon>Galdieria</taxon>
    </lineage>
</organism>
<protein>
    <submittedName>
        <fullName evidence="2">Uncharacterized protein</fullName>
    </submittedName>
</protein>
<keyword evidence="1" id="KW-0472">Membrane</keyword>
<dbReference type="OrthoDB" id="10448444at2759"/>
<sequence length="145" mass="16807">MIRMIDLSSESSYCRVATGFVCPHLLQRSKICLVKLKRVSLRENYSWVRNRRQATQGALFFLLKGQSGDQNDSSSEKDEKDGSDVFRFRATRSGGVRGGNIEEKNTKRVLNVWSSETGFLIGLVFVFILFLFYLYEYLKEYYFSP</sequence>
<dbReference type="EMBL" id="KB454501">
    <property type="protein sequence ID" value="EME30293.1"/>
    <property type="molecule type" value="Genomic_DNA"/>
</dbReference>
<evidence type="ECO:0000256" key="1">
    <source>
        <dbReference type="SAM" id="Phobius"/>
    </source>
</evidence>